<name>A0A0F8YCQ9_9ZZZZ</name>
<organism evidence="2">
    <name type="scientific">marine sediment metagenome</name>
    <dbReference type="NCBI Taxonomy" id="412755"/>
    <lineage>
        <taxon>unclassified sequences</taxon>
        <taxon>metagenomes</taxon>
        <taxon>ecological metagenomes</taxon>
    </lineage>
</organism>
<dbReference type="InterPro" id="IPR012340">
    <property type="entry name" value="NA-bd_OB-fold"/>
</dbReference>
<dbReference type="InterPro" id="IPR003029">
    <property type="entry name" value="S1_domain"/>
</dbReference>
<protein>
    <recommendedName>
        <fullName evidence="1">S1 motif domain-containing protein</fullName>
    </recommendedName>
</protein>
<dbReference type="Gene3D" id="2.40.50.140">
    <property type="entry name" value="Nucleic acid-binding proteins"/>
    <property type="match status" value="1"/>
</dbReference>
<dbReference type="SMART" id="SM00316">
    <property type="entry name" value="S1"/>
    <property type="match status" value="1"/>
</dbReference>
<dbReference type="SUPFAM" id="SSF50249">
    <property type="entry name" value="Nucleic acid-binding proteins"/>
    <property type="match status" value="1"/>
</dbReference>
<dbReference type="EMBL" id="LAZR01057715">
    <property type="protein sequence ID" value="KKK71480.1"/>
    <property type="molecule type" value="Genomic_DNA"/>
</dbReference>
<gene>
    <name evidence="2" type="ORF">LCGC14_2913490</name>
</gene>
<feature type="domain" description="S1 motif" evidence="1">
    <location>
        <begin position="253"/>
        <end position="321"/>
    </location>
</feature>
<dbReference type="Pfam" id="PF00575">
    <property type="entry name" value="S1"/>
    <property type="match status" value="1"/>
</dbReference>
<evidence type="ECO:0000259" key="1">
    <source>
        <dbReference type="PROSITE" id="PS50126"/>
    </source>
</evidence>
<dbReference type="GO" id="GO:0003676">
    <property type="term" value="F:nucleic acid binding"/>
    <property type="evidence" value="ECO:0007669"/>
    <property type="project" value="InterPro"/>
</dbReference>
<sequence>HITVEQIFKIRQSDGDFQLPHYLVSRILLKGNRKYYYDKESYVKNLFSSEPEDPFPDPFVRIAILQWLRVRFRVYGPNNTKGYHKVESLIKSLQKGGHSSKRVLLEIRSLTEANCIHAETQSSEISEDELIAISFCGLLHLDMVRNIDYLSTISEDSWFRENQPAKKIANNLTGKGKYKTDSRQSTINNSSVLVEYLAAYFNEYLLGNATVLSEEKTDKLIDIKSIQQYVNNKTLEDKEYNRISLIQEKYTPGSEVIAQIVSVKNYGVFVEFDLGGTGFIHNSKFGNISRDFLDTCDEGDQVVAEVLDYNTKHGRFDLSLKDHLPTTNDV</sequence>
<accession>A0A0F8YCQ9</accession>
<reference evidence="2" key="1">
    <citation type="journal article" date="2015" name="Nature">
        <title>Complex archaea that bridge the gap between prokaryotes and eukaryotes.</title>
        <authorList>
            <person name="Spang A."/>
            <person name="Saw J.H."/>
            <person name="Jorgensen S.L."/>
            <person name="Zaremba-Niedzwiedzka K."/>
            <person name="Martijn J."/>
            <person name="Lind A.E."/>
            <person name="van Eijk R."/>
            <person name="Schleper C."/>
            <person name="Guy L."/>
            <person name="Ettema T.J."/>
        </authorList>
    </citation>
    <scope>NUCLEOTIDE SEQUENCE</scope>
</reference>
<dbReference type="PROSITE" id="PS50126">
    <property type="entry name" value="S1"/>
    <property type="match status" value="1"/>
</dbReference>
<proteinExistence type="predicted"/>
<dbReference type="AlphaFoldDB" id="A0A0F8YCQ9"/>
<evidence type="ECO:0000313" key="2">
    <source>
        <dbReference type="EMBL" id="KKK71480.1"/>
    </source>
</evidence>
<comment type="caution">
    <text evidence="2">The sequence shown here is derived from an EMBL/GenBank/DDBJ whole genome shotgun (WGS) entry which is preliminary data.</text>
</comment>
<feature type="non-terminal residue" evidence="2">
    <location>
        <position position="1"/>
    </location>
</feature>